<dbReference type="PANTHER" id="PTHR44520:SF2">
    <property type="entry name" value="RESPONSE REGULATOR RCP1"/>
    <property type="match status" value="1"/>
</dbReference>
<gene>
    <name evidence="3" type="ORF">FNT36_19540</name>
</gene>
<evidence type="ECO:0000313" key="4">
    <source>
        <dbReference type="Proteomes" id="UP000317624"/>
    </source>
</evidence>
<dbReference type="Pfam" id="PF00072">
    <property type="entry name" value="Response_reg"/>
    <property type="match status" value="1"/>
</dbReference>
<dbReference type="Gene3D" id="3.40.50.2300">
    <property type="match status" value="1"/>
</dbReference>
<evidence type="ECO:0000256" key="1">
    <source>
        <dbReference type="PROSITE-ProRule" id="PRU00169"/>
    </source>
</evidence>
<dbReference type="AlphaFoldDB" id="A0A558BPE1"/>
<accession>A0A558BPE1</accession>
<dbReference type="EMBL" id="VMRJ01000005">
    <property type="protein sequence ID" value="TVT38389.1"/>
    <property type="molecule type" value="Genomic_DNA"/>
</dbReference>
<dbReference type="InterPro" id="IPR052893">
    <property type="entry name" value="TCS_response_regulator"/>
</dbReference>
<name>A0A558BPE1_9BACT</name>
<dbReference type="PANTHER" id="PTHR44520">
    <property type="entry name" value="RESPONSE REGULATOR RCP1-RELATED"/>
    <property type="match status" value="1"/>
</dbReference>
<organism evidence="3 4">
    <name type="scientific">Hymenobacter setariae</name>
    <dbReference type="NCBI Taxonomy" id="2594794"/>
    <lineage>
        <taxon>Bacteria</taxon>
        <taxon>Pseudomonadati</taxon>
        <taxon>Bacteroidota</taxon>
        <taxon>Cytophagia</taxon>
        <taxon>Cytophagales</taxon>
        <taxon>Hymenobacteraceae</taxon>
        <taxon>Hymenobacter</taxon>
    </lineage>
</organism>
<dbReference type="Proteomes" id="UP000317624">
    <property type="component" value="Unassembled WGS sequence"/>
</dbReference>
<keyword evidence="1" id="KW-0597">Phosphoprotein</keyword>
<evidence type="ECO:0000313" key="3">
    <source>
        <dbReference type="EMBL" id="TVT38389.1"/>
    </source>
</evidence>
<dbReference type="SMART" id="SM00448">
    <property type="entry name" value="REC"/>
    <property type="match status" value="1"/>
</dbReference>
<keyword evidence="4" id="KW-1185">Reference proteome</keyword>
<feature type="domain" description="Response regulatory" evidence="2">
    <location>
        <begin position="2"/>
        <end position="128"/>
    </location>
</feature>
<dbReference type="InterPro" id="IPR011006">
    <property type="entry name" value="CheY-like_superfamily"/>
</dbReference>
<dbReference type="RefSeq" id="WP_144851210.1">
    <property type="nucleotide sequence ID" value="NZ_VMRJ01000005.1"/>
</dbReference>
<feature type="modified residue" description="4-aspartylphosphate" evidence="1">
    <location>
        <position position="58"/>
    </location>
</feature>
<dbReference type="InterPro" id="IPR001789">
    <property type="entry name" value="Sig_transdc_resp-reg_receiver"/>
</dbReference>
<reference evidence="3 4" key="1">
    <citation type="submission" date="2019-07" db="EMBL/GenBank/DDBJ databases">
        <title>Hymenobacter sp. straun FUR1 Genome sequencing and assembly.</title>
        <authorList>
            <person name="Chhetri G."/>
        </authorList>
    </citation>
    <scope>NUCLEOTIDE SEQUENCE [LARGE SCALE GENOMIC DNA]</scope>
    <source>
        <strain evidence="3 4">Fur1</strain>
    </source>
</reference>
<protein>
    <submittedName>
        <fullName evidence="3">Response regulator</fullName>
    </submittedName>
</protein>
<proteinExistence type="predicted"/>
<dbReference type="PROSITE" id="PS50110">
    <property type="entry name" value="RESPONSE_REGULATORY"/>
    <property type="match status" value="1"/>
</dbReference>
<dbReference type="GO" id="GO:0000160">
    <property type="term" value="P:phosphorelay signal transduction system"/>
    <property type="evidence" value="ECO:0007669"/>
    <property type="project" value="InterPro"/>
</dbReference>
<sequence>MQTLLVDDDPTVIFLVKRLFQHEGLPDALTTFLSPVEALTFLRQQAPLGALPQVILLDLNMPVLNGWEFLDALQPLEEQLRDQSLVYILTSSLASTDTRRAQSNNLVAGLLHKPLDRYEIQAIQARVLEQGLT</sequence>
<dbReference type="OrthoDB" id="7187989at2"/>
<comment type="caution">
    <text evidence="3">The sequence shown here is derived from an EMBL/GenBank/DDBJ whole genome shotgun (WGS) entry which is preliminary data.</text>
</comment>
<evidence type="ECO:0000259" key="2">
    <source>
        <dbReference type="PROSITE" id="PS50110"/>
    </source>
</evidence>
<dbReference type="SUPFAM" id="SSF52172">
    <property type="entry name" value="CheY-like"/>
    <property type="match status" value="1"/>
</dbReference>